<accession>A0A7J7XLK0</accession>
<dbReference type="VEuPathDB" id="HostDB:GeneID_118658965"/>
<evidence type="ECO:0000313" key="3">
    <source>
        <dbReference type="EMBL" id="KAF6350180.1"/>
    </source>
</evidence>
<organism evidence="3 4">
    <name type="scientific">Myotis myotis</name>
    <name type="common">Greater mouse-eared bat</name>
    <name type="synonym">Vespertilio myotis</name>
    <dbReference type="NCBI Taxonomy" id="51298"/>
    <lineage>
        <taxon>Eukaryota</taxon>
        <taxon>Metazoa</taxon>
        <taxon>Chordata</taxon>
        <taxon>Craniata</taxon>
        <taxon>Vertebrata</taxon>
        <taxon>Euteleostomi</taxon>
        <taxon>Mammalia</taxon>
        <taxon>Eutheria</taxon>
        <taxon>Laurasiatheria</taxon>
        <taxon>Chiroptera</taxon>
        <taxon>Yangochiroptera</taxon>
        <taxon>Vespertilionidae</taxon>
        <taxon>Myotis</taxon>
    </lineage>
</organism>
<evidence type="ECO:0000256" key="1">
    <source>
        <dbReference type="SAM" id="MobiDB-lite"/>
    </source>
</evidence>
<dbReference type="Proteomes" id="UP000527355">
    <property type="component" value="Unassembled WGS sequence"/>
</dbReference>
<evidence type="ECO:0000256" key="2">
    <source>
        <dbReference type="SAM" id="Phobius"/>
    </source>
</evidence>
<reference evidence="3 4" key="1">
    <citation type="journal article" date="2020" name="Nature">
        <title>Six reference-quality genomes reveal evolution of bat adaptations.</title>
        <authorList>
            <person name="Jebb D."/>
            <person name="Huang Z."/>
            <person name="Pippel M."/>
            <person name="Hughes G.M."/>
            <person name="Lavrichenko K."/>
            <person name="Devanna P."/>
            <person name="Winkler S."/>
            <person name="Jermiin L.S."/>
            <person name="Skirmuntt E.C."/>
            <person name="Katzourakis A."/>
            <person name="Burkitt-Gray L."/>
            <person name="Ray D.A."/>
            <person name="Sullivan K.A.M."/>
            <person name="Roscito J.G."/>
            <person name="Kirilenko B.M."/>
            <person name="Davalos L.M."/>
            <person name="Corthals A.P."/>
            <person name="Power M.L."/>
            <person name="Jones G."/>
            <person name="Ransome R.D."/>
            <person name="Dechmann D.K.N."/>
            <person name="Locatelli A.G."/>
            <person name="Puechmaille S.J."/>
            <person name="Fedrigo O."/>
            <person name="Jarvis E.D."/>
            <person name="Hiller M."/>
            <person name="Vernes S.C."/>
            <person name="Myers E.W."/>
            <person name="Teeling E.C."/>
        </authorList>
    </citation>
    <scope>NUCLEOTIDE SEQUENCE [LARGE SCALE GENOMIC DNA]</scope>
    <source>
        <strain evidence="3">MMyoMyo1</strain>
        <tissue evidence="3">Flight muscle</tissue>
    </source>
</reference>
<evidence type="ECO:0000313" key="4">
    <source>
        <dbReference type="Proteomes" id="UP000527355"/>
    </source>
</evidence>
<keyword evidence="4" id="KW-1185">Reference proteome</keyword>
<comment type="caution">
    <text evidence="3">The sequence shown here is derived from an EMBL/GenBank/DDBJ whole genome shotgun (WGS) entry which is preliminary data.</text>
</comment>
<proteinExistence type="predicted"/>
<name>A0A7J7XLK0_MYOMY</name>
<feature type="compositionally biased region" description="Basic and acidic residues" evidence="1">
    <location>
        <begin position="142"/>
        <end position="155"/>
    </location>
</feature>
<sequence length="155" mass="16696">MARPASPWRLCLHCWGAGSSRMDPGRPTLADSFYAISYLYYGALGTLSTMLCGALISYLTGPTKRSALGPGLLWWDLTSQTASVAPKEEVATQGDSLVKGAEELPPSAKRPPGFRPTNEDQLLFLGQKEVNGTSSGSWNPGRGREGGRDLRETHL</sequence>
<feature type="transmembrane region" description="Helical" evidence="2">
    <location>
        <begin position="38"/>
        <end position="59"/>
    </location>
</feature>
<keyword evidence="2" id="KW-0472">Membrane</keyword>
<gene>
    <name evidence="3" type="ORF">mMyoMyo1_017838</name>
</gene>
<dbReference type="AlphaFoldDB" id="A0A7J7XLK0"/>
<keyword evidence="2" id="KW-1133">Transmembrane helix</keyword>
<protein>
    <submittedName>
        <fullName evidence="3">Solute carrier family 5 member 5</fullName>
    </submittedName>
</protein>
<keyword evidence="2" id="KW-0812">Transmembrane</keyword>
<dbReference type="EMBL" id="JABWUV010000006">
    <property type="protein sequence ID" value="KAF6350180.1"/>
    <property type="molecule type" value="Genomic_DNA"/>
</dbReference>
<feature type="region of interest" description="Disordered" evidence="1">
    <location>
        <begin position="86"/>
        <end position="155"/>
    </location>
</feature>